<dbReference type="PANTHER" id="PTHR10622">
    <property type="entry name" value="HET DOMAIN-CONTAINING PROTEIN"/>
    <property type="match status" value="1"/>
</dbReference>
<evidence type="ECO:0000313" key="3">
    <source>
        <dbReference type="EMBL" id="THU80526.1"/>
    </source>
</evidence>
<evidence type="ECO:0000313" key="4">
    <source>
        <dbReference type="Proteomes" id="UP000297245"/>
    </source>
</evidence>
<organism evidence="3 4">
    <name type="scientific">Dendrothele bispora (strain CBS 962.96)</name>
    <dbReference type="NCBI Taxonomy" id="1314807"/>
    <lineage>
        <taxon>Eukaryota</taxon>
        <taxon>Fungi</taxon>
        <taxon>Dikarya</taxon>
        <taxon>Basidiomycota</taxon>
        <taxon>Agaricomycotina</taxon>
        <taxon>Agaricomycetes</taxon>
        <taxon>Agaricomycetidae</taxon>
        <taxon>Agaricales</taxon>
        <taxon>Agaricales incertae sedis</taxon>
        <taxon>Dendrothele</taxon>
    </lineage>
</organism>
<reference evidence="3 4" key="1">
    <citation type="journal article" date="2019" name="Nat. Ecol. Evol.">
        <title>Megaphylogeny resolves global patterns of mushroom evolution.</title>
        <authorList>
            <person name="Varga T."/>
            <person name="Krizsan K."/>
            <person name="Foldi C."/>
            <person name="Dima B."/>
            <person name="Sanchez-Garcia M."/>
            <person name="Sanchez-Ramirez S."/>
            <person name="Szollosi G.J."/>
            <person name="Szarkandi J.G."/>
            <person name="Papp V."/>
            <person name="Albert L."/>
            <person name="Andreopoulos W."/>
            <person name="Angelini C."/>
            <person name="Antonin V."/>
            <person name="Barry K.W."/>
            <person name="Bougher N.L."/>
            <person name="Buchanan P."/>
            <person name="Buyck B."/>
            <person name="Bense V."/>
            <person name="Catcheside P."/>
            <person name="Chovatia M."/>
            <person name="Cooper J."/>
            <person name="Damon W."/>
            <person name="Desjardin D."/>
            <person name="Finy P."/>
            <person name="Geml J."/>
            <person name="Haridas S."/>
            <person name="Hughes K."/>
            <person name="Justo A."/>
            <person name="Karasinski D."/>
            <person name="Kautmanova I."/>
            <person name="Kiss B."/>
            <person name="Kocsube S."/>
            <person name="Kotiranta H."/>
            <person name="LaButti K.M."/>
            <person name="Lechner B.E."/>
            <person name="Liimatainen K."/>
            <person name="Lipzen A."/>
            <person name="Lukacs Z."/>
            <person name="Mihaltcheva S."/>
            <person name="Morgado L.N."/>
            <person name="Niskanen T."/>
            <person name="Noordeloos M.E."/>
            <person name="Ohm R.A."/>
            <person name="Ortiz-Santana B."/>
            <person name="Ovrebo C."/>
            <person name="Racz N."/>
            <person name="Riley R."/>
            <person name="Savchenko A."/>
            <person name="Shiryaev A."/>
            <person name="Soop K."/>
            <person name="Spirin V."/>
            <person name="Szebenyi C."/>
            <person name="Tomsovsky M."/>
            <person name="Tulloss R.E."/>
            <person name="Uehling J."/>
            <person name="Grigoriev I.V."/>
            <person name="Vagvolgyi C."/>
            <person name="Papp T."/>
            <person name="Martin F.M."/>
            <person name="Miettinen O."/>
            <person name="Hibbett D.S."/>
            <person name="Nagy L.G."/>
        </authorList>
    </citation>
    <scope>NUCLEOTIDE SEQUENCE [LARGE SCALE GENOMIC DNA]</scope>
    <source>
        <strain evidence="3 4">CBS 962.96</strain>
    </source>
</reference>
<keyword evidence="4" id="KW-1185">Reference proteome</keyword>
<dbReference type="Pfam" id="PF26640">
    <property type="entry name" value="DUF8212"/>
    <property type="match status" value="1"/>
</dbReference>
<name>A0A4S8KX08_DENBC</name>
<protein>
    <submittedName>
        <fullName evidence="3">HET-domain-containing protein</fullName>
    </submittedName>
</protein>
<accession>A0A4S8KX08</accession>
<dbReference type="InterPro" id="IPR058525">
    <property type="entry name" value="DUF8212"/>
</dbReference>
<feature type="domain" description="Heterokaryon incompatibility" evidence="1">
    <location>
        <begin position="21"/>
        <end position="116"/>
    </location>
</feature>
<feature type="domain" description="DUF8212" evidence="2">
    <location>
        <begin position="235"/>
        <end position="357"/>
    </location>
</feature>
<dbReference type="AlphaFoldDB" id="A0A4S8KX08"/>
<dbReference type="EMBL" id="ML179895">
    <property type="protein sequence ID" value="THU80526.1"/>
    <property type="molecule type" value="Genomic_DNA"/>
</dbReference>
<evidence type="ECO:0000259" key="2">
    <source>
        <dbReference type="Pfam" id="PF26640"/>
    </source>
</evidence>
<dbReference type="OrthoDB" id="10444989at2759"/>
<proteinExistence type="predicted"/>
<dbReference type="Proteomes" id="UP000297245">
    <property type="component" value="Unassembled WGS sequence"/>
</dbReference>
<sequence>MHLLDTTTLRLVYFADNIPPYAILSHTWGRDELTFQDLQDPSNLNKNLLHGQGYSKIKQSCDLARKYRFKYIWIDTCCINKKSSAELSEAINSMFKYYHDSRVCYAFLPDVDPDEDPRSEHSTFRRSRWFRRGWTLQELIAPGTVVFFGQRGPSEWVEIGTKASLHDLVSTITRIPFSVLSQNRSTSRALAGCSVAQKMSWAGKRETTRAEDLAYCLMGIFGVHMPPLYGEGGPRAFMRLQEQIIKYYDDDTIFAWRANETSEDGDTEARGLFARSPSEFLGSGNIVPYAQSGAVSARVFSRYTVTSLGVHMRLPLLPVPSSSLTVRDPSTDKECFLIPRGRHRDIFLAVLNCRREGRDKPLALYLRKENELQYVRVLPERLAIGQDGKGQVRVLYVKERTSLEIARDLVMSKLKSYWDQRHTFEFMFPHTCISILDCYPEGLVGYLVDGRAAAGINPSLHGDFGIIKLRDNLKARTFLVVFGFNLSVPYDDHNVWSDIIIVDPESEEETLQEIYQSYCHGGHRSAIRSHPLDRVVKPLTDEDDVTMSVHKLSDVNKRLVEIGYTPTIKRVQKTQVPTPSTYGFAVRIHFGDWIPGISSHHFFPKDLWVEDKSNKSNSVWQKRNVIRFTEDRHMGLIAFRTKDESPLFTIALGVRQHKPLMDVIMASGDNVNDKDKVSEGTQIEPEKFLTQWSERWGLSSGRVRFGKPIPVPQAECTVSASFREVQDLEELVTHYVDISIDRETKKDPECSSSSSMARIECKSGLGSPRPGVVKPRFNIFSAFSFLFRRSGNARRFSTISNASVIRTDQSVPVRFVYNSACRISSSHSHSRDFSGHRKFATIARTMASCLRPLRTLSR</sequence>
<dbReference type="Pfam" id="PF06985">
    <property type="entry name" value="HET"/>
    <property type="match status" value="1"/>
</dbReference>
<evidence type="ECO:0000259" key="1">
    <source>
        <dbReference type="Pfam" id="PF06985"/>
    </source>
</evidence>
<dbReference type="PANTHER" id="PTHR10622:SF10">
    <property type="entry name" value="HET DOMAIN-CONTAINING PROTEIN"/>
    <property type="match status" value="1"/>
</dbReference>
<dbReference type="InterPro" id="IPR010730">
    <property type="entry name" value="HET"/>
</dbReference>
<gene>
    <name evidence="3" type="ORF">K435DRAFT_736167</name>
</gene>